<reference evidence="1 2" key="1">
    <citation type="journal article" date="2021" name="Commun. Biol.">
        <title>Genomic insights into the host specific adaptation of the Pneumocystis genus.</title>
        <authorList>
            <person name="Cisse O.H."/>
            <person name="Ma L."/>
            <person name="Dekker J.P."/>
            <person name="Khil P.P."/>
            <person name="Youn J.-H."/>
            <person name="Brenchley J.M."/>
            <person name="Blair R."/>
            <person name="Pahar B."/>
            <person name="Chabe M."/>
            <person name="Van Rompay K.K.A."/>
            <person name="Keesler R."/>
            <person name="Sukura A."/>
            <person name="Hirsch V."/>
            <person name="Kutty G."/>
            <person name="Liu Y."/>
            <person name="Peng L."/>
            <person name="Chen J."/>
            <person name="Song J."/>
            <person name="Weissenbacher-Lang C."/>
            <person name="Xu J."/>
            <person name="Upham N.S."/>
            <person name="Stajich J.E."/>
            <person name="Cuomo C.A."/>
            <person name="Cushion M.T."/>
            <person name="Kovacs J.A."/>
        </authorList>
    </citation>
    <scope>NUCLEOTIDE SEQUENCE [LARGE SCALE GENOMIC DNA]</scope>
    <source>
        <strain evidence="1 2">RABM</strain>
    </source>
</reference>
<dbReference type="Proteomes" id="UP000768646">
    <property type="component" value="Unassembled WGS sequence"/>
</dbReference>
<organism evidence="1 2">
    <name type="scientific">Pneumocystis oryctolagi</name>
    <dbReference type="NCBI Taxonomy" id="42067"/>
    <lineage>
        <taxon>Eukaryota</taxon>
        <taxon>Fungi</taxon>
        <taxon>Dikarya</taxon>
        <taxon>Ascomycota</taxon>
        <taxon>Taphrinomycotina</taxon>
        <taxon>Pneumocystomycetes</taxon>
        <taxon>Pneumocystaceae</taxon>
        <taxon>Pneumocystis</taxon>
    </lineage>
</organism>
<comment type="caution">
    <text evidence="1">The sequence shown here is derived from an EMBL/GenBank/DDBJ whole genome shotgun (WGS) entry which is preliminary data.</text>
</comment>
<evidence type="ECO:0000313" key="1">
    <source>
        <dbReference type="EMBL" id="KAG4306413.1"/>
    </source>
</evidence>
<proteinExistence type="predicted"/>
<keyword evidence="2" id="KW-1185">Reference proteome</keyword>
<accession>A0ACB7CGY8</accession>
<sequence length="440" mass="51730">MIINDFFNMLSDFYEKNNGYGLLHLFVFDNSNVGVNLLQKELRQLEIVDFAEESQKRFGTSKNFSEFVMAYLDFLKNVDFSNLELFYKLYSHVFLQFTNAFSHVNSTWLTPLVKYMSSILVKLSIQLDDITCNPHQSATNESSRAVFRLFNIILNDRHSFPDSKRTAALYVANLLLRLYFKLNQTRLCQIISANITSSGVEFSFYPISERIGFSYYLGRYNLYQQQISRARGHLLFAFDNCLSISYKNKRLILIYLTTASIILGIFPSDELLLKYHLFQYFSPIISSLIKGDHRKFSEHINHNFIRSWLLKKQIFLTIRDHCEILLWRSLFRRSFLITRDPLQKPPRIKLEDLLIAARWAKNDDTYDLLDIECICISLLDQVLSFYFMYYSNIIKNYLQAYILHASKLLVLKRDNTHGFQKISNVKALQAAHDDDVTFGW</sequence>
<gene>
    <name evidence="1" type="ORF">PORY_000401</name>
</gene>
<evidence type="ECO:0000313" key="2">
    <source>
        <dbReference type="Proteomes" id="UP000768646"/>
    </source>
</evidence>
<protein>
    <submittedName>
        <fullName evidence="1">Uncharacterized protein</fullName>
    </submittedName>
</protein>
<dbReference type="EMBL" id="JABTEG010000001">
    <property type="protein sequence ID" value="KAG4306413.1"/>
    <property type="molecule type" value="Genomic_DNA"/>
</dbReference>
<name>A0ACB7CGY8_9ASCO</name>